<dbReference type="InterPro" id="IPR001375">
    <property type="entry name" value="Peptidase_S9_cat"/>
</dbReference>
<dbReference type="Gene3D" id="3.40.50.1820">
    <property type="entry name" value="alpha/beta hydrolase"/>
    <property type="match status" value="1"/>
</dbReference>
<dbReference type="GO" id="GO:0004252">
    <property type="term" value="F:serine-type endopeptidase activity"/>
    <property type="evidence" value="ECO:0007669"/>
    <property type="project" value="UniProtKB-UniRule"/>
</dbReference>
<keyword evidence="2" id="KW-0645">Protease</keyword>
<dbReference type="AlphaFoldDB" id="A0A9W9ETA2"/>
<dbReference type="Proteomes" id="UP001149165">
    <property type="component" value="Unassembled WGS sequence"/>
</dbReference>
<gene>
    <name evidence="4" type="ORF">N7456_011179</name>
</gene>
<evidence type="ECO:0000313" key="4">
    <source>
        <dbReference type="EMBL" id="KAJ5087563.1"/>
    </source>
</evidence>
<keyword evidence="2" id="KW-0378">Hydrolase</keyword>
<organism evidence="4 5">
    <name type="scientific">Penicillium angulare</name>
    <dbReference type="NCBI Taxonomy" id="116970"/>
    <lineage>
        <taxon>Eukaryota</taxon>
        <taxon>Fungi</taxon>
        <taxon>Dikarya</taxon>
        <taxon>Ascomycota</taxon>
        <taxon>Pezizomycotina</taxon>
        <taxon>Eurotiomycetes</taxon>
        <taxon>Eurotiomycetidae</taxon>
        <taxon>Eurotiales</taxon>
        <taxon>Aspergillaceae</taxon>
        <taxon>Penicillium</taxon>
    </lineage>
</organism>
<dbReference type="InterPro" id="IPR029058">
    <property type="entry name" value="AB_hydrolase_fold"/>
</dbReference>
<evidence type="ECO:0000259" key="3">
    <source>
        <dbReference type="Pfam" id="PF00326"/>
    </source>
</evidence>
<dbReference type="PANTHER" id="PTHR43056:SF5">
    <property type="entry name" value="PEPTIDASE S9 PROLYL OLIGOPEPTIDASE CATALYTIC DOMAIN-CONTAINING PROTEIN"/>
    <property type="match status" value="1"/>
</dbReference>
<dbReference type="PRINTS" id="PR00862">
    <property type="entry name" value="PROLIGOPTASE"/>
</dbReference>
<comment type="similarity">
    <text evidence="1 2">Belongs to the peptidase S9A family.</text>
</comment>
<dbReference type="GO" id="GO:0072330">
    <property type="term" value="P:monocarboxylic acid biosynthetic process"/>
    <property type="evidence" value="ECO:0007669"/>
    <property type="project" value="UniProtKB-ARBA"/>
</dbReference>
<reference evidence="4" key="1">
    <citation type="submission" date="2022-11" db="EMBL/GenBank/DDBJ databases">
        <authorList>
            <person name="Petersen C."/>
        </authorList>
    </citation>
    <scope>NUCLEOTIDE SEQUENCE</scope>
    <source>
        <strain evidence="4">IBT 30069</strain>
    </source>
</reference>
<dbReference type="InterPro" id="IPR050585">
    <property type="entry name" value="Xaa-Pro_dipeptidyl-ppase/CocE"/>
</dbReference>
<dbReference type="OrthoDB" id="43744at2759"/>
<dbReference type="SUPFAM" id="SSF82171">
    <property type="entry name" value="DPP6 N-terminal domain-like"/>
    <property type="match status" value="1"/>
</dbReference>
<dbReference type="InterPro" id="IPR011659">
    <property type="entry name" value="WD40"/>
</dbReference>
<dbReference type="Gene3D" id="2.120.10.30">
    <property type="entry name" value="TolB, C-terminal domain"/>
    <property type="match status" value="1"/>
</dbReference>
<proteinExistence type="inferred from homology"/>
<dbReference type="GO" id="GO:0017000">
    <property type="term" value="P:antibiotic biosynthetic process"/>
    <property type="evidence" value="ECO:0007669"/>
    <property type="project" value="UniProtKB-ARBA"/>
</dbReference>
<feature type="domain" description="Peptidase S9 prolyl oligopeptidase catalytic" evidence="3">
    <location>
        <begin position="436"/>
        <end position="648"/>
    </location>
</feature>
<dbReference type="PANTHER" id="PTHR43056">
    <property type="entry name" value="PEPTIDASE S9 PROLYL OLIGOPEPTIDASE"/>
    <property type="match status" value="1"/>
</dbReference>
<dbReference type="EC" id="3.4.21.-" evidence="2"/>
<evidence type="ECO:0000256" key="2">
    <source>
        <dbReference type="RuleBase" id="RU368024"/>
    </source>
</evidence>
<sequence>MSPQVAPYGKWDSPITAEHLATGSIQLQGVQANPSTRQIWALESRPAENGRSTIVEAMGEETREVLPPQYSAKSTIHEYGGAAFALHPNGKLIFTNHPTNGVFLLDPNIGSVETIVTPDKSTRFADFHVHPLTHEWILAIQETHTVDTCGKPVVTNVLVAIHAATGQVSTVAEGADFYQHPKFSPDGKQVCWTQWNHPDMPWTGSILYLAQWLPGALLTGTIISGQARVESICQPRWSPDGEIFFVSDKTGFWQLYRFDGAQSHLINLKGLESAEFGVREFVLGCCTYIFMDKNTIVASVTQNATSNLVLIDLKTNSWTDLVLDIVDIQRNGLAFLTPSSFAVIGSGLQSPQGLYEVNMSGQPFMELLRSTEEPVDESLISEPQHISFPRTYSNDSGSAHCWFAPPKNSDFTAPKGTLPPLLVWMHGGPTSHVCPSFAAKTLYWTSRGYAYVIVNHVGSTGYGRAYRELLDGAWGEADIADAASCVSYLAAEGLIDKDRVGIVGESAGGYAVMQALYTHPDVWASGISLYGISSLAGFAEITHKFESQYIIGLVLGNEKVTDEVRDAIYKKRSAIYHADRIKAPLLLLQGDVDTVVPVSQATQMEETMKKLGKAVEMTIFKDEGHGWHKSETIRASLQLQIDFWTRTLL</sequence>
<reference evidence="4" key="2">
    <citation type="journal article" date="2023" name="IMA Fungus">
        <title>Comparative genomic study of the Penicillium genus elucidates a diverse pangenome and 15 lateral gene transfer events.</title>
        <authorList>
            <person name="Petersen C."/>
            <person name="Sorensen T."/>
            <person name="Nielsen M.R."/>
            <person name="Sondergaard T.E."/>
            <person name="Sorensen J.L."/>
            <person name="Fitzpatrick D.A."/>
            <person name="Frisvad J.C."/>
            <person name="Nielsen K.L."/>
        </authorList>
    </citation>
    <scope>NUCLEOTIDE SEQUENCE</scope>
    <source>
        <strain evidence="4">IBT 30069</strain>
    </source>
</reference>
<keyword evidence="2" id="KW-0720">Serine protease</keyword>
<dbReference type="GO" id="GO:0006508">
    <property type="term" value="P:proteolysis"/>
    <property type="evidence" value="ECO:0007669"/>
    <property type="project" value="UniProtKB-KW"/>
</dbReference>
<dbReference type="EMBL" id="JAPQKH010000007">
    <property type="protein sequence ID" value="KAJ5087563.1"/>
    <property type="molecule type" value="Genomic_DNA"/>
</dbReference>
<accession>A0A9W9ETA2</accession>
<dbReference type="Pfam" id="PF07676">
    <property type="entry name" value="PD40"/>
    <property type="match status" value="1"/>
</dbReference>
<dbReference type="Pfam" id="PF00326">
    <property type="entry name" value="Peptidase_S9"/>
    <property type="match status" value="1"/>
</dbReference>
<dbReference type="SUPFAM" id="SSF53474">
    <property type="entry name" value="alpha/beta-Hydrolases"/>
    <property type="match status" value="1"/>
</dbReference>
<comment type="caution">
    <text evidence="4">The sequence shown here is derived from an EMBL/GenBank/DDBJ whole genome shotgun (WGS) entry which is preliminary data.</text>
</comment>
<protein>
    <recommendedName>
        <fullName evidence="2">Prolyl endopeptidase</fullName>
        <ecNumber evidence="2">3.4.21.-</ecNumber>
    </recommendedName>
</protein>
<evidence type="ECO:0000256" key="1">
    <source>
        <dbReference type="ARBA" id="ARBA00005228"/>
    </source>
</evidence>
<evidence type="ECO:0000313" key="5">
    <source>
        <dbReference type="Proteomes" id="UP001149165"/>
    </source>
</evidence>
<dbReference type="InterPro" id="IPR011042">
    <property type="entry name" value="6-blade_b-propeller_TolB-like"/>
</dbReference>
<keyword evidence="5" id="KW-1185">Reference proteome</keyword>
<dbReference type="InterPro" id="IPR002470">
    <property type="entry name" value="Peptidase_S9A"/>
</dbReference>
<name>A0A9W9ETA2_9EURO</name>